<gene>
    <name evidence="1" type="ORF">BpHYR1_030292</name>
</gene>
<proteinExistence type="predicted"/>
<dbReference type="AlphaFoldDB" id="A0A3M7RT68"/>
<protein>
    <submittedName>
        <fullName evidence="1">Uncharacterized protein</fullName>
    </submittedName>
</protein>
<accession>A0A3M7RT68</accession>
<comment type="caution">
    <text evidence="1">The sequence shown here is derived from an EMBL/GenBank/DDBJ whole genome shotgun (WGS) entry which is preliminary data.</text>
</comment>
<sequence>MLFDEKETETEFFCLRCERFCPIIGCAMGSDMKGEPGGDEYADDEDDEYAVSAVKSIHFRNWRTLNIPLLCA</sequence>
<keyword evidence="2" id="KW-1185">Reference proteome</keyword>
<reference evidence="1 2" key="1">
    <citation type="journal article" date="2018" name="Sci. Rep.">
        <title>Genomic signatures of local adaptation to the degree of environmental predictability in rotifers.</title>
        <authorList>
            <person name="Franch-Gras L."/>
            <person name="Hahn C."/>
            <person name="Garcia-Roger E.M."/>
            <person name="Carmona M.J."/>
            <person name="Serra M."/>
            <person name="Gomez A."/>
        </authorList>
    </citation>
    <scope>NUCLEOTIDE SEQUENCE [LARGE SCALE GENOMIC DNA]</scope>
    <source>
        <strain evidence="1">HYR1</strain>
    </source>
</reference>
<evidence type="ECO:0000313" key="1">
    <source>
        <dbReference type="EMBL" id="RNA26692.1"/>
    </source>
</evidence>
<evidence type="ECO:0000313" key="2">
    <source>
        <dbReference type="Proteomes" id="UP000276133"/>
    </source>
</evidence>
<dbReference type="EMBL" id="REGN01002691">
    <property type="protein sequence ID" value="RNA26692.1"/>
    <property type="molecule type" value="Genomic_DNA"/>
</dbReference>
<dbReference type="Proteomes" id="UP000276133">
    <property type="component" value="Unassembled WGS sequence"/>
</dbReference>
<name>A0A3M7RT68_BRAPC</name>
<organism evidence="1 2">
    <name type="scientific">Brachionus plicatilis</name>
    <name type="common">Marine rotifer</name>
    <name type="synonym">Brachionus muelleri</name>
    <dbReference type="NCBI Taxonomy" id="10195"/>
    <lineage>
        <taxon>Eukaryota</taxon>
        <taxon>Metazoa</taxon>
        <taxon>Spiralia</taxon>
        <taxon>Gnathifera</taxon>
        <taxon>Rotifera</taxon>
        <taxon>Eurotatoria</taxon>
        <taxon>Monogononta</taxon>
        <taxon>Pseudotrocha</taxon>
        <taxon>Ploima</taxon>
        <taxon>Brachionidae</taxon>
        <taxon>Brachionus</taxon>
    </lineage>
</organism>